<dbReference type="Proteomes" id="UP001642540">
    <property type="component" value="Unassembled WGS sequence"/>
</dbReference>
<evidence type="ECO:0000256" key="1">
    <source>
        <dbReference type="SAM" id="MobiDB-lite"/>
    </source>
</evidence>
<feature type="compositionally biased region" description="Acidic residues" evidence="1">
    <location>
        <begin position="424"/>
        <end position="482"/>
    </location>
</feature>
<gene>
    <name evidence="2" type="ORF">ODALV1_LOCUS11940</name>
</gene>
<proteinExistence type="predicted"/>
<feature type="compositionally biased region" description="Acidic residues" evidence="1">
    <location>
        <begin position="489"/>
        <end position="523"/>
    </location>
</feature>
<sequence length="560" mass="64520">MRVFRGSSGTLLLIPWVFIYYVGAIRTDLYLSKDKFGEFLRLEISEKGCTNVPLNWDNQAISLDTHGSCVKFYDLPYCRGKYVAIQPYHGTFQDNLETLGFKQVISSASPCGPKVPSGRYYILNGADGSVLTIEKKNGSVIAKTLPFKPYIMKNQQFQVDKIALADYEIIPRVHEDLNPVTYDMSISTKTYPVKRSWKIESVYRGKYIIKNEWNSRCLYKSEKGKVEEHECVAWSPNQEWMFKAIKVQPFFPSKEELTKKPIRPDANLPFQPQQDVFPNFHIPRPFIRPGQPLHNPYKNKKKPQAHADENQPKLPIIKNKPFERPNPIVINPGEPFPAVQPVPIYPQSALRLPPIGIGPNGKPDPNNPSIPHVVHPGRLPFPRDPVVTNPKQSVWPPTLFGQFGQWTTARPIVPTTAPKKKNSDEEDEEEDEKEEDEEKEDDDKDEKEDEDDKEEKEDDDRDADRDDTEQPEEEREDDDKDDQDANKDDTEEPEEEREDDDTDSKDAENSENNENEEAEEPEQETSKETDEKEDRRGPQESTEEDDDESAEDDESEERRK</sequence>
<organism evidence="2 3">
    <name type="scientific">Orchesella dallaii</name>
    <dbReference type="NCBI Taxonomy" id="48710"/>
    <lineage>
        <taxon>Eukaryota</taxon>
        <taxon>Metazoa</taxon>
        <taxon>Ecdysozoa</taxon>
        <taxon>Arthropoda</taxon>
        <taxon>Hexapoda</taxon>
        <taxon>Collembola</taxon>
        <taxon>Entomobryomorpha</taxon>
        <taxon>Entomobryoidea</taxon>
        <taxon>Orchesellidae</taxon>
        <taxon>Orchesellinae</taxon>
        <taxon>Orchesella</taxon>
    </lineage>
</organism>
<accession>A0ABP1QJ01</accession>
<dbReference type="EMBL" id="CAXLJM020000036">
    <property type="protein sequence ID" value="CAL8105047.1"/>
    <property type="molecule type" value="Genomic_DNA"/>
</dbReference>
<reference evidence="2 3" key="1">
    <citation type="submission" date="2024-08" db="EMBL/GenBank/DDBJ databases">
        <authorList>
            <person name="Cucini C."/>
            <person name="Frati F."/>
        </authorList>
    </citation>
    <scope>NUCLEOTIDE SEQUENCE [LARGE SCALE GENOMIC DNA]</scope>
</reference>
<name>A0ABP1QJ01_9HEXA</name>
<feature type="region of interest" description="Disordered" evidence="1">
    <location>
        <begin position="393"/>
        <end position="560"/>
    </location>
</feature>
<evidence type="ECO:0000313" key="3">
    <source>
        <dbReference type="Proteomes" id="UP001642540"/>
    </source>
</evidence>
<feature type="region of interest" description="Disordered" evidence="1">
    <location>
        <begin position="292"/>
        <end position="321"/>
    </location>
</feature>
<evidence type="ECO:0000313" key="2">
    <source>
        <dbReference type="EMBL" id="CAL8105047.1"/>
    </source>
</evidence>
<protein>
    <submittedName>
        <fullName evidence="2">Uncharacterized protein</fullName>
    </submittedName>
</protein>
<feature type="region of interest" description="Disordered" evidence="1">
    <location>
        <begin position="353"/>
        <end position="377"/>
    </location>
</feature>
<feature type="compositionally biased region" description="Acidic residues" evidence="1">
    <location>
        <begin position="541"/>
        <end position="560"/>
    </location>
</feature>
<comment type="caution">
    <text evidence="2">The sequence shown here is derived from an EMBL/GenBank/DDBJ whole genome shotgun (WGS) entry which is preliminary data.</text>
</comment>
<keyword evidence="3" id="KW-1185">Reference proteome</keyword>
<feature type="compositionally biased region" description="Basic and acidic residues" evidence="1">
    <location>
        <begin position="524"/>
        <end position="538"/>
    </location>
</feature>